<feature type="transmembrane region" description="Helical" evidence="1">
    <location>
        <begin position="185"/>
        <end position="206"/>
    </location>
</feature>
<dbReference type="Proteomes" id="UP000219559">
    <property type="component" value="Unassembled WGS sequence"/>
</dbReference>
<proteinExistence type="predicted"/>
<dbReference type="EMBL" id="NBWU01000001">
    <property type="protein sequence ID" value="PCE65976.1"/>
    <property type="molecule type" value="Genomic_DNA"/>
</dbReference>
<protein>
    <submittedName>
        <fullName evidence="2">Uncharacterized protein</fullName>
    </submittedName>
</protein>
<comment type="caution">
    <text evidence="2">The sequence shown here is derived from an EMBL/GenBank/DDBJ whole genome shotgun (WGS) entry which is preliminary data.</text>
</comment>
<keyword evidence="1" id="KW-1133">Transmembrane helix</keyword>
<dbReference type="RefSeq" id="WP_097441500.1">
    <property type="nucleotide sequence ID" value="NZ_NBWU01000001.1"/>
</dbReference>
<dbReference type="OrthoDB" id="979693at2"/>
<evidence type="ECO:0000256" key="1">
    <source>
        <dbReference type="SAM" id="Phobius"/>
    </source>
</evidence>
<gene>
    <name evidence="2" type="ORF">B7P33_01350</name>
</gene>
<name>A0A2A4GDC1_9FLAO</name>
<accession>A0A2A4GDC1</accession>
<sequence>MKSIVLRNPNAYRFGIPITLLATLAFIMQSPWMERHPQMALAVSLDLLLVIPLVYGLLIRKTSIPKTTVVPVMVLGLLMGIFLMPEKDQVYLNTFKTWALPLIELGLISWVGFKMYKLRKTFVSQGKGQRDFFANLIEACATVLPQRIVYQFATEIAVFYYGFFHWKTPENCPRNFSYHKEGTHLSLFIGLLLIVFAEAVGLHFLLLKWSATAAWIATAISMYSALQVYGFARSLIYRPIMVQENGLLIRYGIMASTHIQISEIKEVVVTSSDLEPDKNRLYVSPLGELAGHNVLINLHSPCTIRGLYGIKKQATSLALHIDEPHQFQNYLTSKIGNTKT</sequence>
<feature type="transmembrane region" description="Helical" evidence="1">
    <location>
        <begin position="39"/>
        <end position="59"/>
    </location>
</feature>
<dbReference type="AlphaFoldDB" id="A0A2A4GDC1"/>
<organism evidence="2 3">
    <name type="scientific">Sediminicola luteus</name>
    <dbReference type="NCBI Taxonomy" id="319238"/>
    <lineage>
        <taxon>Bacteria</taxon>
        <taxon>Pseudomonadati</taxon>
        <taxon>Bacteroidota</taxon>
        <taxon>Flavobacteriia</taxon>
        <taxon>Flavobacteriales</taxon>
        <taxon>Flavobacteriaceae</taxon>
        <taxon>Sediminicola</taxon>
    </lineage>
</organism>
<feature type="transmembrane region" description="Helical" evidence="1">
    <location>
        <begin position="68"/>
        <end position="85"/>
    </location>
</feature>
<feature type="transmembrane region" description="Helical" evidence="1">
    <location>
        <begin position="212"/>
        <end position="232"/>
    </location>
</feature>
<keyword evidence="1" id="KW-0812">Transmembrane</keyword>
<feature type="transmembrane region" description="Helical" evidence="1">
    <location>
        <begin position="97"/>
        <end position="116"/>
    </location>
</feature>
<reference evidence="2 3" key="1">
    <citation type="submission" date="2017-04" db="EMBL/GenBank/DDBJ databases">
        <title>A new member of the family Flavobacteriaceae isolated from ascidians.</title>
        <authorList>
            <person name="Chen L."/>
        </authorList>
    </citation>
    <scope>NUCLEOTIDE SEQUENCE [LARGE SCALE GENOMIC DNA]</scope>
    <source>
        <strain evidence="2 3">HQA918</strain>
    </source>
</reference>
<feature type="transmembrane region" description="Helical" evidence="1">
    <location>
        <begin position="12"/>
        <end position="33"/>
    </location>
</feature>
<keyword evidence="1" id="KW-0472">Membrane</keyword>
<evidence type="ECO:0000313" key="3">
    <source>
        <dbReference type="Proteomes" id="UP000219559"/>
    </source>
</evidence>
<keyword evidence="3" id="KW-1185">Reference proteome</keyword>
<evidence type="ECO:0000313" key="2">
    <source>
        <dbReference type="EMBL" id="PCE65976.1"/>
    </source>
</evidence>